<dbReference type="AlphaFoldDB" id="F8C9J2"/>
<dbReference type="KEGG" id="mfu:LILAB_31950"/>
<dbReference type="EMBL" id="CP002830">
    <property type="protein sequence ID" value="AEI68271.1"/>
    <property type="molecule type" value="Genomic_DNA"/>
</dbReference>
<gene>
    <name evidence="1" type="ordered locus">LILAB_31950</name>
</gene>
<organism evidence="1 2">
    <name type="scientific">Myxococcus fulvus (strain ATCC BAA-855 / HW-1)</name>
    <dbReference type="NCBI Taxonomy" id="483219"/>
    <lineage>
        <taxon>Bacteria</taxon>
        <taxon>Pseudomonadati</taxon>
        <taxon>Myxococcota</taxon>
        <taxon>Myxococcia</taxon>
        <taxon>Myxococcales</taxon>
        <taxon>Cystobacterineae</taxon>
        <taxon>Myxococcaceae</taxon>
        <taxon>Myxococcus</taxon>
    </lineage>
</organism>
<dbReference type="HOGENOM" id="CLU_1641887_0_0_7"/>
<evidence type="ECO:0000313" key="2">
    <source>
        <dbReference type="Proteomes" id="UP000000488"/>
    </source>
</evidence>
<accession>F8C9J2</accession>
<evidence type="ECO:0000313" key="1">
    <source>
        <dbReference type="EMBL" id="AEI68271.1"/>
    </source>
</evidence>
<proteinExistence type="predicted"/>
<protein>
    <submittedName>
        <fullName evidence="1">Uncharacterized protein</fullName>
    </submittedName>
</protein>
<dbReference type="Proteomes" id="UP000000488">
    <property type="component" value="Chromosome"/>
</dbReference>
<name>F8C9J2_MYXFH</name>
<reference evidence="1 2" key="1">
    <citation type="journal article" date="2011" name="J. Bacteriol.">
        <title>Genome sequence of the halotolerant marine bacterium Myxococcus fulvus HW-1.</title>
        <authorList>
            <person name="Li Z.F."/>
            <person name="Li X."/>
            <person name="Liu H."/>
            <person name="Liu X."/>
            <person name="Han K."/>
            <person name="Wu Z.H."/>
            <person name="Hu W."/>
            <person name="Li F.F."/>
            <person name="Li Y.Z."/>
        </authorList>
    </citation>
    <scope>NUCLEOTIDE SEQUENCE [LARGE SCALE GENOMIC DNA]</scope>
    <source>
        <strain evidence="2">ATCC BAA-855 / HW-1</strain>
    </source>
</reference>
<sequence>MPGANLRIGIQFQRRVLRHANHLRHFRGIGVLQRPVQGQRELILHAVVDAREPSQLPPAHRASLEVDGDVAAWSRGGHQPGGLDDHHQIAVDIASPTRATEVEGERIRLRIGGPRRPDRLVPRRQRHQDLGVGVDDRATRLLGDGHCPILPIAHQVGVRAR</sequence>